<dbReference type="RefSeq" id="WP_311570653.1">
    <property type="nucleotide sequence ID" value="NZ_JAVRFH010000002.1"/>
</dbReference>
<protein>
    <submittedName>
        <fullName evidence="1">Uncharacterized protein</fullName>
    </submittedName>
</protein>
<accession>A0ABU3AJ29</accession>
<dbReference type="EMBL" id="JAVRFH010000002">
    <property type="protein sequence ID" value="MDT0609058.1"/>
    <property type="molecule type" value="Genomic_DNA"/>
</dbReference>
<gene>
    <name evidence="1" type="ORF">RM812_02215</name>
</gene>
<name>A0ABU3AJ29_9ACTN</name>
<reference evidence="1" key="1">
    <citation type="submission" date="2024-05" db="EMBL/GenBank/DDBJ databases">
        <title>30 novel species of actinomycetes from the DSMZ collection.</title>
        <authorList>
            <person name="Nouioui I."/>
        </authorList>
    </citation>
    <scope>NUCLEOTIDE SEQUENCE</scope>
    <source>
        <strain evidence="1">DSM 40712</strain>
    </source>
</reference>
<comment type="caution">
    <text evidence="1">The sequence shown here is derived from an EMBL/GenBank/DDBJ whole genome shotgun (WGS) entry which is preliminary data.</text>
</comment>
<dbReference type="Proteomes" id="UP001180724">
    <property type="component" value="Unassembled WGS sequence"/>
</dbReference>
<evidence type="ECO:0000313" key="2">
    <source>
        <dbReference type="Proteomes" id="UP001180724"/>
    </source>
</evidence>
<proteinExistence type="predicted"/>
<keyword evidence="2" id="KW-1185">Reference proteome</keyword>
<organism evidence="1 2">
    <name type="scientific">Streptomyces lancefieldiae</name>
    <dbReference type="NCBI Taxonomy" id="3075520"/>
    <lineage>
        <taxon>Bacteria</taxon>
        <taxon>Bacillati</taxon>
        <taxon>Actinomycetota</taxon>
        <taxon>Actinomycetes</taxon>
        <taxon>Kitasatosporales</taxon>
        <taxon>Streptomycetaceae</taxon>
        <taxon>Streptomyces</taxon>
    </lineage>
</organism>
<evidence type="ECO:0000313" key="1">
    <source>
        <dbReference type="EMBL" id="MDT0609058.1"/>
    </source>
</evidence>
<sequence length="116" mass="11982">MGGPDPGRVSVRDRPADRRAAAVDAVRQAVREVLAPEVLAPVLAQLTAPDSNSDGPASNHTFTAVGEAAADRGVEGPVNGVDTLALVDNLALDVSGADQCSATPSRTRRALRFRVN</sequence>